<proteinExistence type="predicted"/>
<evidence type="ECO:0000256" key="1">
    <source>
        <dbReference type="SAM" id="SignalP"/>
    </source>
</evidence>
<feature type="signal peptide" evidence="1">
    <location>
        <begin position="1"/>
        <end position="20"/>
    </location>
</feature>
<organism evidence="2 3">
    <name type="scientific">Campylobacter taeniopygiae</name>
    <dbReference type="NCBI Taxonomy" id="2510188"/>
    <lineage>
        <taxon>Bacteria</taxon>
        <taxon>Pseudomonadati</taxon>
        <taxon>Campylobacterota</taxon>
        <taxon>Epsilonproteobacteria</taxon>
        <taxon>Campylobacterales</taxon>
        <taxon>Campylobacteraceae</taxon>
        <taxon>Campylobacter</taxon>
    </lineage>
</organism>
<dbReference type="PROSITE" id="PS51257">
    <property type="entry name" value="PROKAR_LIPOPROTEIN"/>
    <property type="match status" value="1"/>
</dbReference>
<protein>
    <recommendedName>
        <fullName evidence="4">Lipoprotein</fullName>
    </recommendedName>
</protein>
<name>A0ABY2TKK3_9BACT</name>
<gene>
    <name evidence="2" type="ORF">CQA75_01810</name>
</gene>
<comment type="caution">
    <text evidence="2">The sequence shown here is derived from an EMBL/GenBank/DDBJ whole genome shotgun (WGS) entry which is preliminary data.</text>
</comment>
<feature type="chain" id="PRO_5047468520" description="Lipoprotein" evidence="1">
    <location>
        <begin position="21"/>
        <end position="184"/>
    </location>
</feature>
<evidence type="ECO:0000313" key="2">
    <source>
        <dbReference type="EMBL" id="TKX34377.1"/>
    </source>
</evidence>
<dbReference type="RefSeq" id="WP_137623351.1">
    <property type="nucleotide sequence ID" value="NZ_NXLY01000003.1"/>
</dbReference>
<keyword evidence="3" id="KW-1185">Reference proteome</keyword>
<keyword evidence="1" id="KW-0732">Signal</keyword>
<reference evidence="2 3" key="1">
    <citation type="submission" date="2018-05" db="EMBL/GenBank/DDBJ databases">
        <title>Novel Campyloabacter and Helicobacter Species and Strains.</title>
        <authorList>
            <person name="Mannion A.J."/>
            <person name="Shen Z."/>
            <person name="Fox J.G."/>
        </authorList>
    </citation>
    <scope>NUCLEOTIDE SEQUENCE [LARGE SCALE GENOMIC DNA]</scope>
    <source>
        <strain evidence="3">MIT10-5678</strain>
    </source>
</reference>
<accession>A0ABY2TKK3</accession>
<evidence type="ECO:0008006" key="4">
    <source>
        <dbReference type="Google" id="ProtNLM"/>
    </source>
</evidence>
<dbReference type="Proteomes" id="UP000309584">
    <property type="component" value="Unassembled WGS sequence"/>
</dbReference>
<sequence>MIKKYIIIFIILLGFGCISASPISKQTTNQSNIYNDWFKRHGKWNFKKAYKANEAQGNKGYSFQTNWAILDMIAKDDVVGLKYMYEKLKPDPEHDMTFFNGIAVPSVSYEQQAIDKRSIKALKFLLKNKVIDIKATIEDEKTQKELSLFQYTTQKIEEAKNKKDFKAVSSYEKILEILQNYKEK</sequence>
<evidence type="ECO:0000313" key="3">
    <source>
        <dbReference type="Proteomes" id="UP000309584"/>
    </source>
</evidence>
<dbReference type="EMBL" id="NXLY01000003">
    <property type="protein sequence ID" value="TKX34377.1"/>
    <property type="molecule type" value="Genomic_DNA"/>
</dbReference>